<comment type="caution">
    <text evidence="3">The sequence shown here is derived from an EMBL/GenBank/DDBJ whole genome shotgun (WGS) entry which is preliminary data.</text>
</comment>
<evidence type="ECO:0000313" key="3">
    <source>
        <dbReference type="EMBL" id="KAG0645752.1"/>
    </source>
</evidence>
<feature type="region of interest" description="Disordered" evidence="1">
    <location>
        <begin position="354"/>
        <end position="410"/>
    </location>
</feature>
<feature type="region of interest" description="Disordered" evidence="1">
    <location>
        <begin position="663"/>
        <end position="688"/>
    </location>
</feature>
<accession>A0A9P6VCH6</accession>
<feature type="region of interest" description="Disordered" evidence="1">
    <location>
        <begin position="785"/>
        <end position="819"/>
    </location>
</feature>
<feature type="compositionally biased region" description="Basic residues" evidence="1">
    <location>
        <begin position="575"/>
        <end position="585"/>
    </location>
</feature>
<organism evidence="3 4">
    <name type="scientific">Hyphodiscus hymeniophilus</name>
    <dbReference type="NCBI Taxonomy" id="353542"/>
    <lineage>
        <taxon>Eukaryota</taxon>
        <taxon>Fungi</taxon>
        <taxon>Dikarya</taxon>
        <taxon>Ascomycota</taxon>
        <taxon>Pezizomycotina</taxon>
        <taxon>Leotiomycetes</taxon>
        <taxon>Helotiales</taxon>
        <taxon>Hyphodiscaceae</taxon>
        <taxon>Hyphodiscus</taxon>
    </lineage>
</organism>
<feature type="compositionally biased region" description="Polar residues" evidence="1">
    <location>
        <begin position="931"/>
        <end position="952"/>
    </location>
</feature>
<dbReference type="EMBL" id="VNKQ01000017">
    <property type="protein sequence ID" value="KAG0645752.1"/>
    <property type="molecule type" value="Genomic_DNA"/>
</dbReference>
<name>A0A9P6VCH6_9HELO</name>
<feature type="region of interest" description="Disordered" evidence="1">
    <location>
        <begin position="701"/>
        <end position="729"/>
    </location>
</feature>
<feature type="region of interest" description="Disordered" evidence="1">
    <location>
        <begin position="865"/>
        <end position="908"/>
    </location>
</feature>
<keyword evidence="4" id="KW-1185">Reference proteome</keyword>
<dbReference type="PROSITE" id="PS50853">
    <property type="entry name" value="FN3"/>
    <property type="match status" value="1"/>
</dbReference>
<dbReference type="SMART" id="SM00060">
    <property type="entry name" value="FN3"/>
    <property type="match status" value="1"/>
</dbReference>
<dbReference type="PANTHER" id="PTHR23159:SF31">
    <property type="entry name" value="CENTROSOME-ASSOCIATED PROTEIN CEP250 ISOFORM X1"/>
    <property type="match status" value="1"/>
</dbReference>
<evidence type="ECO:0000313" key="4">
    <source>
        <dbReference type="Proteomes" id="UP000785200"/>
    </source>
</evidence>
<feature type="region of interest" description="Disordered" evidence="1">
    <location>
        <begin position="562"/>
        <end position="602"/>
    </location>
</feature>
<feature type="compositionally biased region" description="Basic and acidic residues" evidence="1">
    <location>
        <begin position="396"/>
        <end position="410"/>
    </location>
</feature>
<reference evidence="3" key="1">
    <citation type="submission" date="2019-07" db="EMBL/GenBank/DDBJ databases">
        <title>Hyphodiscus hymeniophilus genome sequencing and assembly.</title>
        <authorList>
            <person name="Kramer G."/>
            <person name="Nodwell J."/>
        </authorList>
    </citation>
    <scope>NUCLEOTIDE SEQUENCE</scope>
    <source>
        <strain evidence="3">ATCC 34498</strain>
    </source>
</reference>
<feature type="region of interest" description="Disordered" evidence="1">
    <location>
        <begin position="272"/>
        <end position="304"/>
    </location>
</feature>
<dbReference type="Pfam" id="PF00041">
    <property type="entry name" value="fn3"/>
    <property type="match status" value="1"/>
</dbReference>
<feature type="compositionally biased region" description="Basic and acidic residues" evidence="1">
    <location>
        <begin position="1186"/>
        <end position="1205"/>
    </location>
</feature>
<gene>
    <name evidence="3" type="ORF">D0Z07_7851</name>
</gene>
<dbReference type="InterPro" id="IPR036116">
    <property type="entry name" value="FN3_sf"/>
</dbReference>
<dbReference type="CDD" id="cd00063">
    <property type="entry name" value="FN3"/>
    <property type="match status" value="1"/>
</dbReference>
<dbReference type="Gene3D" id="2.60.40.10">
    <property type="entry name" value="Immunoglobulins"/>
    <property type="match status" value="1"/>
</dbReference>
<feature type="compositionally biased region" description="Polar residues" evidence="1">
    <location>
        <begin position="1019"/>
        <end position="1053"/>
    </location>
</feature>
<dbReference type="SUPFAM" id="SSF49265">
    <property type="entry name" value="Fibronectin type III"/>
    <property type="match status" value="1"/>
</dbReference>
<dbReference type="OrthoDB" id="5572782at2759"/>
<proteinExistence type="predicted"/>
<evidence type="ECO:0000259" key="2">
    <source>
        <dbReference type="PROSITE" id="PS50853"/>
    </source>
</evidence>
<feature type="compositionally biased region" description="Polar residues" evidence="1">
    <location>
        <begin position="1061"/>
        <end position="1075"/>
    </location>
</feature>
<dbReference type="PANTHER" id="PTHR23159">
    <property type="entry name" value="CENTROSOMAL PROTEIN 2"/>
    <property type="match status" value="1"/>
</dbReference>
<feature type="compositionally biased region" description="Polar residues" evidence="1">
    <location>
        <begin position="798"/>
        <end position="807"/>
    </location>
</feature>
<evidence type="ECO:0000256" key="1">
    <source>
        <dbReference type="SAM" id="MobiDB-lite"/>
    </source>
</evidence>
<dbReference type="InterPro" id="IPR003961">
    <property type="entry name" value="FN3_dom"/>
</dbReference>
<feature type="compositionally biased region" description="Basic and acidic residues" evidence="1">
    <location>
        <begin position="495"/>
        <end position="506"/>
    </location>
</feature>
<protein>
    <submittedName>
        <fullName evidence="3">Tropomyosin</fullName>
    </submittedName>
</protein>
<feature type="compositionally biased region" description="Basic and acidic residues" evidence="1">
    <location>
        <begin position="354"/>
        <end position="388"/>
    </location>
</feature>
<feature type="domain" description="Fibronectin type-III" evidence="2">
    <location>
        <begin position="135"/>
        <end position="223"/>
    </location>
</feature>
<dbReference type="AlphaFoldDB" id="A0A9P6VCH6"/>
<feature type="region of interest" description="Disordered" evidence="1">
    <location>
        <begin position="931"/>
        <end position="1214"/>
    </location>
</feature>
<feature type="compositionally biased region" description="Low complexity" evidence="1">
    <location>
        <begin position="1091"/>
        <end position="1101"/>
    </location>
</feature>
<sequence>MPNETNAAVVAERVPPQRVDDENQHEAENLILNPTNVLAVFTILLLSVTFWGTTHPDEFEALPFVAYAHLTRLCMNAVTYYGELIDWILSHVTDADMFLLKSAVTCCALFWLLHRAWLTLWKPVPELISILGVEVPDAPKVSLAGIKSEAVTLHWTRPGPNKTVIKYLIQVNGVNVGESGRQETAITVTGLKPCHFYNVRVIAVGSNNFQAGSGVIRLKTYGRDGLPILANGRVPSNFVREDQQHGTLADSSDESPSVRSHGVGIEAAALPEGVNTMARESGNGVSGQRRNTGGRRHSPSNAAAEQAAHARALAQEPEESMQELTEKFEAIRQETEEIASQTVKDAEEHKSTIYTLTKERDEKRQMLKEKEEASEKLKKDVRDSERANRQAQTRKSQKEKTLREKEAERTRMQEDLVRWRNEIECMKTEREEWQKKKEEITKKKEADVEGLRELIRQRQNSVGVLEEEMREKGRKVEELKKERENLPGAQDDDESRERDLAERHRDADWATKERDLTAALSQRTVDLRHVKQEIDNLTTMYQSLSARQAMNPFMYNLGNSSGVDFDPSGGQGTAKPRRSRNRKSRTNTLSSGVPGFPTTDSPYPNASAYNSLNNTISPTFAQGPYYDLSNDTAMVPLSEHMSGMSEADIRALTAGAPLSPTATNLLPSELFNDDDPPSPGAGSTRSFGPALYGNVGSAALLEHDPQSPHSSSRSPSLMSSPQDSSHNLAKYGVSSHDYSVDTDRRSLNSPIAAFGAIGSPSGSDQAASHKSFGKNLFTFPRARGKTMQEDGPALGSLKQGQSQSFPRSTEEPEQIPNRLRRISFSTSWNIPSFLTRGSAVGEAAEGNAPAPARNAGARRRRAFNMFGSNGDESSGSYPDRDPSSPRPLSIASSDLPRPSTDSAPFGWPAAIDGGAVNRNSPLATNWSVHAAPTNWSRNPSRRPSLQHASATALTGGIASDDDEFLPSESLAGQSSPPPVGVIGTRPPSSHKPVTPKLNPAAPTFKIFSRTKGKEKVTEPFSSSQIPQTVTTSPTESRQSRDTPSVHTQNSSMAESHESLERSLSNTPSEMTNPSAASMKDKESSFQKLLRKGSSSKFSLSSIRNKDSGLFFGGKKGPSSATNSDRADREGSLDEFGEDALGRSVDSVTSSPMIGSLGSGEFKGKENQAGTPKEGRMSVNWGRAFGLKKDKTKGRESLDVESRSEAETTGTEDEG</sequence>
<dbReference type="InterPro" id="IPR013783">
    <property type="entry name" value="Ig-like_fold"/>
</dbReference>
<dbReference type="Proteomes" id="UP000785200">
    <property type="component" value="Unassembled WGS sequence"/>
</dbReference>
<feature type="compositionally biased region" description="Low complexity" evidence="1">
    <location>
        <begin position="707"/>
        <end position="725"/>
    </location>
</feature>
<feature type="region of interest" description="Disordered" evidence="1">
    <location>
        <begin position="477"/>
        <end position="506"/>
    </location>
</feature>